<evidence type="ECO:0000313" key="3">
    <source>
        <dbReference type="EMBL" id="GMF13792.1"/>
    </source>
</evidence>
<comment type="caution">
    <text evidence="3">The sequence shown here is derived from an EMBL/GenBank/DDBJ whole genome shotgun (WGS) entry which is preliminary data.</text>
</comment>
<name>A0A9W6WRD3_9STRA</name>
<proteinExistence type="predicted"/>
<dbReference type="Pfam" id="PF13936">
    <property type="entry name" value="HTH_38"/>
    <property type="match status" value="1"/>
</dbReference>
<dbReference type="Gene3D" id="1.10.10.60">
    <property type="entry name" value="Homeodomain-like"/>
    <property type="match status" value="1"/>
</dbReference>
<protein>
    <submittedName>
        <fullName evidence="3">Unnamed protein product</fullName>
    </submittedName>
</protein>
<feature type="compositionally biased region" description="Low complexity" evidence="1">
    <location>
        <begin position="185"/>
        <end position="199"/>
    </location>
</feature>
<feature type="compositionally biased region" description="Polar residues" evidence="1">
    <location>
        <begin position="131"/>
        <end position="142"/>
    </location>
</feature>
<dbReference type="SUPFAM" id="SSF46689">
    <property type="entry name" value="Homeodomain-like"/>
    <property type="match status" value="1"/>
</dbReference>
<keyword evidence="4" id="KW-1185">Reference proteome</keyword>
<dbReference type="Proteomes" id="UP001165083">
    <property type="component" value="Unassembled WGS sequence"/>
</dbReference>
<dbReference type="InterPro" id="IPR025246">
    <property type="entry name" value="IS30-like_HTH"/>
</dbReference>
<evidence type="ECO:0000313" key="4">
    <source>
        <dbReference type="Proteomes" id="UP001165083"/>
    </source>
</evidence>
<organism evidence="3 4">
    <name type="scientific">Phytophthora lilii</name>
    <dbReference type="NCBI Taxonomy" id="2077276"/>
    <lineage>
        <taxon>Eukaryota</taxon>
        <taxon>Sar</taxon>
        <taxon>Stramenopiles</taxon>
        <taxon>Oomycota</taxon>
        <taxon>Peronosporomycetes</taxon>
        <taxon>Peronosporales</taxon>
        <taxon>Peronosporaceae</taxon>
        <taxon>Phytophthora</taxon>
    </lineage>
</organism>
<feature type="region of interest" description="Disordered" evidence="1">
    <location>
        <begin position="48"/>
        <end position="84"/>
    </location>
</feature>
<gene>
    <name evidence="3" type="ORF">Plil01_000423200</name>
</gene>
<dbReference type="AlphaFoldDB" id="A0A9W6WRD3"/>
<feature type="domain" description="Transposase IS30-like HTH" evidence="2">
    <location>
        <begin position="3"/>
        <end position="46"/>
    </location>
</feature>
<evidence type="ECO:0000256" key="1">
    <source>
        <dbReference type="SAM" id="MobiDB-lite"/>
    </source>
</evidence>
<dbReference type="OrthoDB" id="128491at2759"/>
<sequence>MAKAKALSVEEHQRILQLRKDGVSVSAIAKQVERSTYCIYRVLKKNNEEQAPPLQQEAPKKKQKVAKAPPATFNPAPQLLEGPTDSSAALLCAVESVEVSPYKPIPMPPSVRSSERQQPPSRAQGVRPGSVNASVSFSNTPVDKSVAKPQNEDTAEFWLSPDPLEPTTTQTAPVTESGVGRKRVQPQQLSKKPQQPTKKTVNSGVSKQATQPSSALVVNLSRVPVTNKRGSSNTGVDGLLNRIQDEIQRLEGLSQSDGYDAQLLQMLVKFRAEILLVQLQKMHANAQEGSAEEKETNQLLHEKLVKEIALLNVQADREKLELEREQIRYKMTTMVCRKRLLDANASPTDIDQLFPRQ</sequence>
<dbReference type="InterPro" id="IPR009057">
    <property type="entry name" value="Homeodomain-like_sf"/>
</dbReference>
<accession>A0A9W6WRD3</accession>
<reference evidence="3" key="1">
    <citation type="submission" date="2023-04" db="EMBL/GenBank/DDBJ databases">
        <title>Phytophthora lilii NBRC 32176.</title>
        <authorList>
            <person name="Ichikawa N."/>
            <person name="Sato H."/>
            <person name="Tonouchi N."/>
        </authorList>
    </citation>
    <scope>NUCLEOTIDE SEQUENCE</scope>
    <source>
        <strain evidence="3">NBRC 32176</strain>
    </source>
</reference>
<evidence type="ECO:0000259" key="2">
    <source>
        <dbReference type="Pfam" id="PF13936"/>
    </source>
</evidence>
<feature type="region of interest" description="Disordered" evidence="1">
    <location>
        <begin position="102"/>
        <end position="213"/>
    </location>
</feature>
<dbReference type="EMBL" id="BSXW01000172">
    <property type="protein sequence ID" value="GMF13792.1"/>
    <property type="molecule type" value="Genomic_DNA"/>
</dbReference>
<feature type="compositionally biased region" description="Polar residues" evidence="1">
    <location>
        <begin position="200"/>
        <end position="213"/>
    </location>
</feature>